<feature type="compositionally biased region" description="Basic and acidic residues" evidence="6">
    <location>
        <begin position="304"/>
        <end position="315"/>
    </location>
</feature>
<feature type="domain" description="PPIase FKBP-type" evidence="7">
    <location>
        <begin position="356"/>
        <end position="444"/>
    </location>
</feature>
<dbReference type="Pfam" id="PF17800">
    <property type="entry name" value="NPL"/>
    <property type="match status" value="1"/>
</dbReference>
<gene>
    <name evidence="9" type="primary">LOC108838019</name>
</gene>
<dbReference type="Gene3D" id="2.60.120.340">
    <property type="entry name" value="Nucleoplasmin core domain"/>
    <property type="match status" value="1"/>
</dbReference>
<evidence type="ECO:0000256" key="4">
    <source>
        <dbReference type="PIRNR" id="PIRNR001473"/>
    </source>
</evidence>
<dbReference type="InterPro" id="IPR046357">
    <property type="entry name" value="PPIase_dom_sf"/>
</dbReference>
<dbReference type="SUPFAM" id="SSF54534">
    <property type="entry name" value="FKBP-like"/>
    <property type="match status" value="1"/>
</dbReference>
<accession>A0A9W3D5N5</accession>
<protein>
    <recommendedName>
        <fullName evidence="4">FK506-binding protein</fullName>
        <ecNumber evidence="4">5.2.1.8</ecNumber>
    </recommendedName>
</protein>
<proteinExistence type="inferred from homology"/>
<dbReference type="AlphaFoldDB" id="A0A9W3D5N5"/>
<organism evidence="8 9">
    <name type="scientific">Raphanus sativus</name>
    <name type="common">Radish</name>
    <name type="synonym">Raphanus raphanistrum var. sativus</name>
    <dbReference type="NCBI Taxonomy" id="3726"/>
    <lineage>
        <taxon>Eukaryota</taxon>
        <taxon>Viridiplantae</taxon>
        <taxon>Streptophyta</taxon>
        <taxon>Embryophyta</taxon>
        <taxon>Tracheophyta</taxon>
        <taxon>Spermatophyta</taxon>
        <taxon>Magnoliopsida</taxon>
        <taxon>eudicotyledons</taxon>
        <taxon>Gunneridae</taxon>
        <taxon>Pentapetalae</taxon>
        <taxon>rosids</taxon>
        <taxon>malvids</taxon>
        <taxon>Brassicales</taxon>
        <taxon>Brassicaceae</taxon>
        <taxon>Brassiceae</taxon>
        <taxon>Raphanus</taxon>
    </lineage>
</organism>
<dbReference type="FunFam" id="3.10.50.40:FF:000006">
    <property type="entry name" value="Peptidyl-prolyl cis-trans isomerase"/>
    <property type="match status" value="1"/>
</dbReference>
<dbReference type="InterPro" id="IPR041232">
    <property type="entry name" value="NPL"/>
</dbReference>
<reference evidence="8" key="1">
    <citation type="journal article" date="2019" name="Database">
        <title>The radish genome database (RadishGD): an integrated information resource for radish genomics.</title>
        <authorList>
            <person name="Yu H.J."/>
            <person name="Baek S."/>
            <person name="Lee Y.J."/>
            <person name="Cho A."/>
            <person name="Mun J.H."/>
        </authorList>
    </citation>
    <scope>NUCLEOTIDE SEQUENCE [LARGE SCALE GENOMIC DNA]</scope>
    <source>
        <strain evidence="8">cv. WK10039</strain>
    </source>
</reference>
<dbReference type="PROSITE" id="PS50059">
    <property type="entry name" value="FKBP_PPIASE"/>
    <property type="match status" value="1"/>
</dbReference>
<dbReference type="InterPro" id="IPR001179">
    <property type="entry name" value="PPIase_FKBP_dom"/>
</dbReference>
<dbReference type="OrthoDB" id="1902587at2759"/>
<dbReference type="KEGG" id="rsz:108838019"/>
<feature type="compositionally biased region" description="Acidic residues" evidence="6">
    <location>
        <begin position="97"/>
        <end position="146"/>
    </location>
</feature>
<dbReference type="Pfam" id="PF00254">
    <property type="entry name" value="FKBP_C"/>
    <property type="match status" value="1"/>
</dbReference>
<evidence type="ECO:0000256" key="1">
    <source>
        <dbReference type="ARBA" id="ARBA00000971"/>
    </source>
</evidence>
<evidence type="ECO:0000256" key="5">
    <source>
        <dbReference type="PROSITE-ProRule" id="PRU00277"/>
    </source>
</evidence>
<dbReference type="PANTHER" id="PTHR43811">
    <property type="entry name" value="FKBP-TYPE PEPTIDYL-PROLYL CIS-TRANS ISOMERASE FKPA"/>
    <property type="match status" value="1"/>
</dbReference>
<dbReference type="PANTHER" id="PTHR43811:SF19">
    <property type="entry name" value="39 KDA FK506-BINDING NUCLEAR PROTEIN"/>
    <property type="match status" value="1"/>
</dbReference>
<sequence>MGFWGLEVKPGKPQVYNPRNEQGKLHLTQATLGSGSGKEKSVIQCSVEGNTPIYLCSLLPNKTECCPLNLEFEDEDETVEFSVTGDRSIHLSGFMEDYDEGEEEEYELDEDDSDGMDVAEMGSEESSDYDDSEDEMDEDQMDQFEDFLDRNLEMYRQATVPNSGVVIEEIEDEEKPAEDKKTKRLKKKSQATKDENADKQIVVKESAPDVPVLESEDEDGLPIPKENKSGEGSNKKRKAKASEQDGVQESANKNKKKNNQKEKKETTQTSSNQKDQNGTVKSAMIGSSKTPDKSSDKKNKKQKNSNEEATVEKPRPASVERNQVKSKAPQEQTYPSGLVVEELKLGKPNGKQATPGKQVIVRYIGKLQKNGKIFDSNIGKAPFKFKLGRGEVIKGWDAGVNGMRVGDKRKLTIPPSMGYGARGAGGQIPPNAWLSFEVELIDVK</sequence>
<feature type="region of interest" description="Disordered" evidence="6">
    <location>
        <begin position="97"/>
        <end position="335"/>
    </location>
</feature>
<dbReference type="InterPro" id="IPR023566">
    <property type="entry name" value="PPIase_Fpr3/Fpr4-like"/>
</dbReference>
<evidence type="ECO:0000313" key="9">
    <source>
        <dbReference type="RefSeq" id="XP_056859181.1"/>
    </source>
</evidence>
<evidence type="ECO:0000256" key="6">
    <source>
        <dbReference type="SAM" id="MobiDB-lite"/>
    </source>
</evidence>
<evidence type="ECO:0000256" key="3">
    <source>
        <dbReference type="ARBA" id="ARBA00023235"/>
    </source>
</evidence>
<comment type="similarity">
    <text evidence="4">Belongs to the FKBP-type PPIase family.</text>
</comment>
<dbReference type="EC" id="5.2.1.8" evidence="4"/>
<feature type="compositionally biased region" description="Basic and acidic residues" evidence="6">
    <location>
        <begin position="191"/>
        <end position="202"/>
    </location>
</feature>
<dbReference type="RefSeq" id="XP_056859181.1">
    <property type="nucleotide sequence ID" value="XM_057003201.1"/>
</dbReference>
<evidence type="ECO:0000313" key="8">
    <source>
        <dbReference type="Proteomes" id="UP000504610"/>
    </source>
</evidence>
<reference evidence="9" key="2">
    <citation type="submission" date="2025-08" db="UniProtKB">
        <authorList>
            <consortium name="RefSeq"/>
        </authorList>
    </citation>
    <scope>IDENTIFICATION</scope>
    <source>
        <tissue evidence="9">Leaf</tissue>
    </source>
</reference>
<dbReference type="GeneID" id="108838019"/>
<dbReference type="Proteomes" id="UP000504610">
    <property type="component" value="Chromosome 2"/>
</dbReference>
<comment type="catalytic activity">
    <reaction evidence="1 4 5">
        <text>[protein]-peptidylproline (omega=180) = [protein]-peptidylproline (omega=0)</text>
        <dbReference type="Rhea" id="RHEA:16237"/>
        <dbReference type="Rhea" id="RHEA-COMP:10747"/>
        <dbReference type="Rhea" id="RHEA-COMP:10748"/>
        <dbReference type="ChEBI" id="CHEBI:83833"/>
        <dbReference type="ChEBI" id="CHEBI:83834"/>
        <dbReference type="EC" id="5.2.1.8"/>
    </reaction>
</comment>
<keyword evidence="2 4" id="KW-0697">Rotamase</keyword>
<dbReference type="GO" id="GO:0003755">
    <property type="term" value="F:peptidyl-prolyl cis-trans isomerase activity"/>
    <property type="evidence" value="ECO:0007669"/>
    <property type="project" value="UniProtKB-KW"/>
</dbReference>
<evidence type="ECO:0000259" key="7">
    <source>
        <dbReference type="PROSITE" id="PS50059"/>
    </source>
</evidence>
<name>A0A9W3D5N5_RAPSA</name>
<keyword evidence="3 4" id="KW-0413">Isomerase</keyword>
<dbReference type="GO" id="GO:0005730">
    <property type="term" value="C:nucleolus"/>
    <property type="evidence" value="ECO:0007669"/>
    <property type="project" value="TreeGrafter"/>
</dbReference>
<evidence type="ECO:0000256" key="2">
    <source>
        <dbReference type="ARBA" id="ARBA00023110"/>
    </source>
</evidence>
<dbReference type="PIRSF" id="PIRSF001473">
    <property type="entry name" value="FK506-bp_FPR3"/>
    <property type="match status" value="1"/>
</dbReference>
<keyword evidence="8" id="KW-1185">Reference proteome</keyword>
<dbReference type="Gene3D" id="3.10.50.40">
    <property type="match status" value="1"/>
</dbReference>